<dbReference type="STRING" id="1151754.M9M0U6"/>
<dbReference type="GO" id="GO:0006888">
    <property type="term" value="P:endoplasmic reticulum to Golgi vesicle-mediated transport"/>
    <property type="evidence" value="ECO:0007669"/>
    <property type="project" value="InterPro"/>
</dbReference>
<evidence type="ECO:0000313" key="2">
    <source>
        <dbReference type="Proteomes" id="UP000011976"/>
    </source>
</evidence>
<dbReference type="Pfam" id="PF04628">
    <property type="entry name" value="Sedlin_N"/>
    <property type="match status" value="1"/>
</dbReference>
<proteinExistence type="predicted"/>
<evidence type="ECO:0000313" key="1">
    <source>
        <dbReference type="EMBL" id="GAC77209.1"/>
    </source>
</evidence>
<dbReference type="Gene3D" id="3.30.450.70">
    <property type="match status" value="1"/>
</dbReference>
<dbReference type="OrthoDB" id="10252102at2759"/>
<dbReference type="CDD" id="cd14825">
    <property type="entry name" value="TRAPPC2_sedlin"/>
    <property type="match status" value="1"/>
</dbReference>
<dbReference type="InterPro" id="IPR006722">
    <property type="entry name" value="Sedlin"/>
</dbReference>
<dbReference type="InterPro" id="IPR011012">
    <property type="entry name" value="Longin-like_dom_sf"/>
</dbReference>
<dbReference type="PANTHER" id="PTHR12403">
    <property type="entry name" value="TRAFFICKING PROTEIN PARTICLE COMPLEX SUBUNIT 2"/>
    <property type="match status" value="1"/>
</dbReference>
<accession>M9M0U6</accession>
<protein>
    <recommendedName>
        <fullName evidence="3">Sedlin</fullName>
    </recommendedName>
</protein>
<dbReference type="GO" id="GO:0005737">
    <property type="term" value="C:cytoplasm"/>
    <property type="evidence" value="ECO:0007669"/>
    <property type="project" value="GOC"/>
</dbReference>
<gene>
    <name evidence="1" type="ORF">PANT_25d00034</name>
</gene>
<evidence type="ECO:0008006" key="3">
    <source>
        <dbReference type="Google" id="ProtNLM"/>
    </source>
</evidence>
<name>M9M0U6_PSEA3</name>
<reference evidence="2" key="1">
    <citation type="journal article" date="2013" name="Genome Announc.">
        <title>Genome sequence of the basidiomycetous yeast Pseudozyma antarctica T-34, a producer of the glycolipid biosurfactants mannosylerythritol lipids.</title>
        <authorList>
            <person name="Morita T."/>
            <person name="Koike H."/>
            <person name="Koyama Y."/>
            <person name="Hagiwara H."/>
            <person name="Ito E."/>
            <person name="Fukuoka T."/>
            <person name="Imura T."/>
            <person name="Machida M."/>
            <person name="Kitamoto D."/>
        </authorList>
    </citation>
    <scope>NUCLEOTIDE SEQUENCE [LARGE SCALE GENOMIC DNA]</scope>
    <source>
        <strain evidence="2">T-34</strain>
    </source>
</reference>
<sequence>MRACAFSTIYSARLVVFAASGSLTMSYYLTLIGTRDNPLYETEITPKTASTSSTGSGIFSTSSNAGAAAGGSATESGSGSGMFGGLLSRIPTTGSALTGGSSATAGTSGSPAAAQAQSAAAAKRKQRYELQMIAHSALDTIEDALITSPYLYLKSIDRIQEYTTSCFVVPGNVKFVLLHEHKHEDGIKSFFLELWEAYLKVAMNPFQDANAPIDNPTFDARVRAAAKKFL</sequence>
<organism evidence="1 2">
    <name type="scientific">Pseudozyma antarctica (strain T-34)</name>
    <name type="common">Yeast</name>
    <name type="synonym">Candida antarctica</name>
    <dbReference type="NCBI Taxonomy" id="1151754"/>
    <lineage>
        <taxon>Eukaryota</taxon>
        <taxon>Fungi</taxon>
        <taxon>Dikarya</taxon>
        <taxon>Basidiomycota</taxon>
        <taxon>Ustilaginomycotina</taxon>
        <taxon>Ustilaginomycetes</taxon>
        <taxon>Ustilaginales</taxon>
        <taxon>Ustilaginaceae</taxon>
        <taxon>Moesziomyces</taxon>
    </lineage>
</organism>
<dbReference type="SUPFAM" id="SSF64356">
    <property type="entry name" value="SNARE-like"/>
    <property type="match status" value="1"/>
</dbReference>
<dbReference type="EMBL" id="DF196791">
    <property type="protein sequence ID" value="GAC77209.1"/>
    <property type="molecule type" value="Genomic_DNA"/>
</dbReference>
<dbReference type="AlphaFoldDB" id="M9M0U6"/>
<dbReference type="Proteomes" id="UP000011976">
    <property type="component" value="Unassembled WGS sequence"/>
</dbReference>